<name>I1BPG2_RHIO9</name>
<dbReference type="RefSeq" id="XP_067513488.1">
    <property type="nucleotide sequence ID" value="XM_067657387.1"/>
</dbReference>
<accession>I1BPG2</accession>
<sequence length="66" mass="7303">MVESLCSTLQDTWCTQLDGSKICYVHIYSASIEKSAWVYCLAYKDIVNPSQASGLPMDSSIVIDSH</sequence>
<dbReference type="EMBL" id="CH476733">
    <property type="protein sequence ID" value="EIE78092.1"/>
    <property type="molecule type" value="Genomic_DNA"/>
</dbReference>
<evidence type="ECO:0000313" key="2">
    <source>
        <dbReference type="Proteomes" id="UP000009138"/>
    </source>
</evidence>
<dbReference type="GeneID" id="93609768"/>
<dbReference type="AlphaFoldDB" id="I1BPG2"/>
<organism evidence="1 2">
    <name type="scientific">Rhizopus delemar (strain RA 99-880 / ATCC MYA-4621 / FGSC 9543 / NRRL 43880)</name>
    <name type="common">Mucormycosis agent</name>
    <name type="synonym">Rhizopus arrhizus var. delemar</name>
    <dbReference type="NCBI Taxonomy" id="246409"/>
    <lineage>
        <taxon>Eukaryota</taxon>
        <taxon>Fungi</taxon>
        <taxon>Fungi incertae sedis</taxon>
        <taxon>Mucoromycota</taxon>
        <taxon>Mucoromycotina</taxon>
        <taxon>Mucoromycetes</taxon>
        <taxon>Mucorales</taxon>
        <taxon>Mucorineae</taxon>
        <taxon>Rhizopodaceae</taxon>
        <taxon>Rhizopus</taxon>
    </lineage>
</organism>
<dbReference type="InParanoid" id="I1BPG2"/>
<gene>
    <name evidence="1" type="ORF">RO3G_02796</name>
</gene>
<dbReference type="VEuPathDB" id="FungiDB:RO3G_02796"/>
<proteinExistence type="predicted"/>
<dbReference type="Proteomes" id="UP000009138">
    <property type="component" value="Unassembled WGS sequence"/>
</dbReference>
<evidence type="ECO:0000313" key="1">
    <source>
        <dbReference type="EMBL" id="EIE78092.1"/>
    </source>
</evidence>
<protein>
    <submittedName>
        <fullName evidence="1">Uncharacterized protein</fullName>
    </submittedName>
</protein>
<reference evidence="1 2" key="1">
    <citation type="journal article" date="2009" name="PLoS Genet.">
        <title>Genomic analysis of the basal lineage fungus Rhizopus oryzae reveals a whole-genome duplication.</title>
        <authorList>
            <person name="Ma L.-J."/>
            <person name="Ibrahim A.S."/>
            <person name="Skory C."/>
            <person name="Grabherr M.G."/>
            <person name="Burger G."/>
            <person name="Butler M."/>
            <person name="Elias M."/>
            <person name="Idnurm A."/>
            <person name="Lang B.F."/>
            <person name="Sone T."/>
            <person name="Abe A."/>
            <person name="Calvo S.E."/>
            <person name="Corrochano L.M."/>
            <person name="Engels R."/>
            <person name="Fu J."/>
            <person name="Hansberg W."/>
            <person name="Kim J.-M."/>
            <person name="Kodira C.D."/>
            <person name="Koehrsen M.J."/>
            <person name="Liu B."/>
            <person name="Miranda-Saavedra D."/>
            <person name="O'Leary S."/>
            <person name="Ortiz-Castellanos L."/>
            <person name="Poulter R."/>
            <person name="Rodriguez-Romero J."/>
            <person name="Ruiz-Herrera J."/>
            <person name="Shen Y.-Q."/>
            <person name="Zeng Q."/>
            <person name="Galagan J."/>
            <person name="Birren B.W."/>
            <person name="Cuomo C.A."/>
            <person name="Wickes B.L."/>
        </authorList>
    </citation>
    <scope>NUCLEOTIDE SEQUENCE [LARGE SCALE GENOMIC DNA]</scope>
    <source>
        <strain evidence="2">RA 99-880 / ATCC MYA-4621 / FGSC 9543 / NRRL 43880</strain>
    </source>
</reference>
<keyword evidence="2" id="KW-1185">Reference proteome</keyword>